<proteinExistence type="predicted"/>
<dbReference type="STRING" id="1338011.BD94_3507"/>
<evidence type="ECO:0000313" key="4">
    <source>
        <dbReference type="Proteomes" id="UP000028933"/>
    </source>
</evidence>
<gene>
    <name evidence="3" type="ORF">BD94_3507</name>
</gene>
<evidence type="ECO:0000256" key="1">
    <source>
        <dbReference type="SAM" id="Coils"/>
    </source>
</evidence>
<dbReference type="HOGENOM" id="CLU_265081_0_0_10"/>
<dbReference type="RefSeq" id="WP_024566343.1">
    <property type="nucleotide sequence ID" value="NZ_CP007547.1"/>
</dbReference>
<evidence type="ECO:0000313" key="3">
    <source>
        <dbReference type="EMBL" id="AIL47282.1"/>
    </source>
</evidence>
<dbReference type="EMBL" id="CP007547">
    <property type="protein sequence ID" value="AIL47282.1"/>
    <property type="molecule type" value="Genomic_DNA"/>
</dbReference>
<protein>
    <submittedName>
        <fullName evidence="3">Uncharacterized protein</fullName>
    </submittedName>
</protein>
<reference evidence="3" key="2">
    <citation type="journal article" date="2015" name="Genome Biol. Evol.">
        <title>Complete Genome Sequence and Transcriptomic Analysis of the Novel Pathogen Elizabethkingia anophelis in Response to Oxidative Stress.</title>
        <authorList>
            <person name="Li Y."/>
            <person name="Liu Y."/>
            <person name="Chew S.C."/>
            <person name="Tay M."/>
            <person name="Salido M.M."/>
            <person name="Teo J."/>
            <person name="Lauro F.M."/>
            <person name="Givskov M."/>
            <person name="Yang L."/>
        </authorList>
    </citation>
    <scope>NUCLEOTIDE SEQUENCE</scope>
    <source>
        <strain evidence="3">NUHP1</strain>
    </source>
</reference>
<feature type="coiled-coil region" evidence="1">
    <location>
        <begin position="261"/>
        <end position="292"/>
    </location>
</feature>
<sequence length="1213" mass="138853">MNTNSSNATQTLFRFASLRNPQLAEAKNNDNFIIRSKESKGYFDSLIQEWYAPPVKDTSKINYLIEKMNENSEIISIKKTEKALIQVLGYFYEAGKILAQKGIWDKLSDLEPLMLDIQAKVNISGSVESQLLDPSSERVKALWDSLIYQMLTQKDFYVKEIIIQSLQAINCFIKYQKLTTEPEKEKLELLRKTATAKVVIPDYLFIDSAKPDDENNIFTVNESRIAESYIYTNKSGQKDAVSPASQINYTAKNTRMELAIEAYKKTKLEQLQKELEKEQKNYKREYNKAYNIAFEKYQQEISTLPQDSKSTISADQTEEEISETSSDIQVPKVPEFIFEHNENMNVISQKLSVSSRNTLIQLLEQSGYSDTTEVSSSREMQKSMVSVSSDESGFSFNEIFEKIDENLSEIQDNIKNLSNIQREQYVKMGNALIPVNQTTEEAYAFSFMGKAASYSAGVQNWSFYLTLNLPDDSWNITSINYRIQTNEGSIQDGSYYGATRNKGQIFLADFFYNYFTAAETDYPINFEFDIIFSNGESAKVIIDQRIVSDLLYAGVFKLEESESGLENNVFIPNGFGIKRLGIADYMKVEQTLHAYVPGEVSNIENVMASELRHKSSSKLLRTEDTVTTATSTEVEHISDTTTTSRNEMQTEVSKILQQDKNIESHTSLSGGVSTKFEIGGSFANRTSKEDATRQAVAKSQEITTRAMDRVVSKVSEERVSKIIQEFTENNVHEFDNRSGSKHITGVYRWVDKKMKNQIFNYGKRMMLEFMIPQPAKLHDLATDSIIKNSPVYEKPIDPRKDAFVPMKGAGSASEQTIRYWADAFGVEVRDLPRKKLVHHVPNVFYEIKEDQRQRNQTLLLPDHYSAKSVTVYWGFEDGRMRVSDFMGGMIDLFNNGDGNYTVNNLDIVNNFEFKFQGIGVDSFNVSFDFSCELSDEYMLSWKQEHFTKIIDAYKKALQEWEDKVAALKEEEKEEKEKSDNYPFYRQIEEVVLKHNCIAYLLQSYSKLGTKLYDVTAGEMKSFKMRLGKNLDEYTALAKFMEQAFEWEIMSYNFYPYYWGNKDDWKDMYLSESMDSLFRSFLQAGMGRVIVTIKPGFEDAVNFYLATGKIWNGGEVPVIGDPLYVSIVDELKEPQGEKYGKAWITRIPTTLTILQAKTVGLEVEEALPRTIENPEQFEIPGDVVVQSDFQLKDNLKLEGSDKPSTLPKSIIKPI</sequence>
<keyword evidence="1" id="KW-0175">Coiled coil</keyword>
<name>A0A077EIK1_9FLAO</name>
<feature type="coiled-coil region" evidence="1">
    <location>
        <begin position="950"/>
        <end position="977"/>
    </location>
</feature>
<feature type="region of interest" description="Disordered" evidence="2">
    <location>
        <begin position="306"/>
        <end position="326"/>
    </location>
</feature>
<dbReference type="Proteomes" id="UP000028933">
    <property type="component" value="Chromosome"/>
</dbReference>
<dbReference type="KEGG" id="eao:BD94_3507"/>
<accession>A0A077EIK1</accession>
<organism evidence="3 4">
    <name type="scientific">Elizabethkingia anophelis NUHP1</name>
    <dbReference type="NCBI Taxonomy" id="1338011"/>
    <lineage>
        <taxon>Bacteria</taxon>
        <taxon>Pseudomonadati</taxon>
        <taxon>Bacteroidota</taxon>
        <taxon>Flavobacteriia</taxon>
        <taxon>Flavobacteriales</taxon>
        <taxon>Weeksellaceae</taxon>
        <taxon>Elizabethkingia</taxon>
    </lineage>
</organism>
<evidence type="ECO:0000256" key="2">
    <source>
        <dbReference type="SAM" id="MobiDB-lite"/>
    </source>
</evidence>
<reference evidence="3" key="1">
    <citation type="journal article" date="2013" name="Lancet">
        <title>First case of E anophelis outbreak in an intensive-care unit.</title>
        <authorList>
            <person name="Teo J."/>
            <person name="Tan S.Y."/>
            <person name="Tay M."/>
            <person name="Ding Y."/>
            <person name="Kjelleberg S."/>
            <person name="Givskov M."/>
            <person name="Lin R.T."/>
            <person name="Yang L."/>
        </authorList>
    </citation>
    <scope>NUCLEOTIDE SEQUENCE [LARGE SCALE GENOMIC DNA]</scope>
    <source>
        <strain evidence="3">NUHP1</strain>
    </source>
</reference>
<dbReference type="AlphaFoldDB" id="A0A077EIK1"/>
<dbReference type="eggNOG" id="ENOG502Z8GJ">
    <property type="taxonomic scope" value="Bacteria"/>
</dbReference>